<reference evidence="3 4" key="1">
    <citation type="journal article" date="2015" name="Nature">
        <title>rRNA introns, odd ribosomes, and small enigmatic genomes across a large radiation of phyla.</title>
        <authorList>
            <person name="Brown C.T."/>
            <person name="Hug L.A."/>
            <person name="Thomas B.C."/>
            <person name="Sharon I."/>
            <person name="Castelle C.J."/>
            <person name="Singh A."/>
            <person name="Wilkins M.J."/>
            <person name="Williams K.H."/>
            <person name="Banfield J.F."/>
        </authorList>
    </citation>
    <scope>NUCLEOTIDE SEQUENCE [LARGE SCALE GENOMIC DNA]</scope>
</reference>
<dbReference type="Proteomes" id="UP000034445">
    <property type="component" value="Unassembled WGS sequence"/>
</dbReference>
<dbReference type="Pfam" id="PF05816">
    <property type="entry name" value="TelA"/>
    <property type="match status" value="1"/>
</dbReference>
<feature type="compositionally biased region" description="Polar residues" evidence="2">
    <location>
        <begin position="1"/>
        <end position="31"/>
    </location>
</feature>
<comment type="caution">
    <text evidence="3">The sequence shown here is derived from an EMBL/GenBank/DDBJ whole genome shotgun (WGS) entry which is preliminary data.</text>
</comment>
<dbReference type="AlphaFoldDB" id="A0A0G1XKD3"/>
<name>A0A0G1XKD3_9BACT</name>
<organism evidence="3 4">
    <name type="scientific">Candidatus Kaiserbacteria bacterium GW2011_GWC2_52_8b</name>
    <dbReference type="NCBI Taxonomy" id="1618676"/>
    <lineage>
        <taxon>Bacteria</taxon>
        <taxon>Candidatus Kaiseribacteriota</taxon>
    </lineage>
</organism>
<evidence type="ECO:0000313" key="4">
    <source>
        <dbReference type="Proteomes" id="UP000034445"/>
    </source>
</evidence>
<evidence type="ECO:0000256" key="2">
    <source>
        <dbReference type="SAM" id="MobiDB-lite"/>
    </source>
</evidence>
<comment type="similarity">
    <text evidence="1">Belongs to the TelA family.</text>
</comment>
<dbReference type="PANTHER" id="PTHR38432">
    <property type="entry name" value="TELA-LIKE PROTEIN SAOUHSC_01408"/>
    <property type="match status" value="1"/>
</dbReference>
<evidence type="ECO:0000313" key="3">
    <source>
        <dbReference type="EMBL" id="KKW31386.1"/>
    </source>
</evidence>
<accession>A0A0G1XKD3</accession>
<dbReference type="PANTHER" id="PTHR38432:SF1">
    <property type="entry name" value="TELA-LIKE PROTEIN SAOUHSC_01408"/>
    <property type="match status" value="1"/>
</dbReference>
<protein>
    <submittedName>
        <fullName evidence="3">Toxic anion resistance protein</fullName>
    </submittedName>
</protein>
<dbReference type="InterPro" id="IPR008863">
    <property type="entry name" value="Toxic_anion-R_TelA"/>
</dbReference>
<feature type="region of interest" description="Disordered" evidence="2">
    <location>
        <begin position="1"/>
        <end position="34"/>
    </location>
</feature>
<evidence type="ECO:0000256" key="1">
    <source>
        <dbReference type="ARBA" id="ARBA00005541"/>
    </source>
</evidence>
<sequence length="426" mass="47313">MSTKNGSETNQTQTEQKGETMTAQNDDSQQGTATATPVATAPIAMATFDPALLPAVVTERVQKQGDLINLVELTPQQIAEAKKIVTSFKMDDTAALLRFAADPQRKLSLYVDQLMGDIKVREAGIAGDMAKQLAYGIDLMKLDKVKDQILHERGLLGKIAAKVHLLTNYIANFYASQQAIRTLVDKIESKAQNHIATLEGESKKLDGLTAQSIAQVRGLASWVLAGEMILMQAIEQYHTRREQVLQTKDPVEASILRDMARQIARFEQRVLQVEIAYVKASSVTIPRVRSVQEGIIIEIQNTSEQILFHLPDFKTGIVLIAALNRTKAARDDRETMDKNQRHLDEVLDEAINENERLAKESQGDALEQVQRLQKTIEAIKLGTENAIKYEADSRAKREEAHRLLIELKDVVPTALKSADLESAART</sequence>
<gene>
    <name evidence="3" type="ORF">UY74_C0015G0009</name>
</gene>
<dbReference type="EMBL" id="LCRF01000015">
    <property type="protein sequence ID" value="KKW31386.1"/>
    <property type="molecule type" value="Genomic_DNA"/>
</dbReference>
<proteinExistence type="inferred from homology"/>